<dbReference type="Gene3D" id="1.20.1250.20">
    <property type="entry name" value="MFS general substrate transporter like domains"/>
    <property type="match status" value="2"/>
</dbReference>
<feature type="transmembrane region" description="Helical" evidence="3">
    <location>
        <begin position="357"/>
        <end position="378"/>
    </location>
</feature>
<dbReference type="InterPro" id="IPR020846">
    <property type="entry name" value="MFS_dom"/>
</dbReference>
<evidence type="ECO:0000313" key="6">
    <source>
        <dbReference type="RefSeq" id="XP_019639109.1"/>
    </source>
</evidence>
<dbReference type="GO" id="GO:0016020">
    <property type="term" value="C:membrane"/>
    <property type="evidence" value="ECO:0007669"/>
    <property type="project" value="UniProtKB-SubCell"/>
</dbReference>
<feature type="transmembrane region" description="Helical" evidence="3">
    <location>
        <begin position="815"/>
        <end position="836"/>
    </location>
</feature>
<keyword evidence="3" id="KW-1133">Transmembrane helix</keyword>
<dbReference type="GO" id="GO:0008028">
    <property type="term" value="F:monocarboxylic acid transmembrane transporter activity"/>
    <property type="evidence" value="ECO:0007669"/>
    <property type="project" value="TreeGrafter"/>
</dbReference>
<evidence type="ECO:0000256" key="2">
    <source>
        <dbReference type="SAM" id="MobiDB-lite"/>
    </source>
</evidence>
<dbReference type="PANTHER" id="PTHR11360:SF284">
    <property type="entry name" value="EG:103B4.3 PROTEIN-RELATED"/>
    <property type="match status" value="1"/>
</dbReference>
<feature type="transmembrane region" description="Helical" evidence="3">
    <location>
        <begin position="331"/>
        <end position="350"/>
    </location>
</feature>
<dbReference type="GeneID" id="109481079"/>
<feature type="compositionally biased region" description="Low complexity" evidence="2">
    <location>
        <begin position="755"/>
        <end position="771"/>
    </location>
</feature>
<comment type="subcellular location">
    <subcellularLocation>
        <location evidence="1">Membrane</location>
        <topology evidence="1">Multi-pass membrane protein</topology>
    </subcellularLocation>
</comment>
<feature type="transmembrane region" description="Helical" evidence="3">
    <location>
        <begin position="94"/>
        <end position="113"/>
    </location>
</feature>
<feature type="domain" description="Major facilitator superfamily (MFS) profile" evidence="4">
    <location>
        <begin position="56"/>
        <end position="446"/>
    </location>
</feature>
<dbReference type="Proteomes" id="UP000515135">
    <property type="component" value="Unplaced"/>
</dbReference>
<dbReference type="PROSITE" id="PS50850">
    <property type="entry name" value="MFS"/>
    <property type="match status" value="1"/>
</dbReference>
<dbReference type="InterPro" id="IPR011701">
    <property type="entry name" value="MFS"/>
</dbReference>
<feature type="compositionally biased region" description="Basic and acidic residues" evidence="2">
    <location>
        <begin position="742"/>
        <end position="754"/>
    </location>
</feature>
<feature type="transmembrane region" description="Helical" evidence="3">
    <location>
        <begin position="423"/>
        <end position="444"/>
    </location>
</feature>
<dbReference type="SUPFAM" id="SSF103473">
    <property type="entry name" value="MFS general substrate transporter"/>
    <property type="match status" value="1"/>
</dbReference>
<feature type="transmembrane region" description="Helical" evidence="3">
    <location>
        <begin position="214"/>
        <end position="232"/>
    </location>
</feature>
<gene>
    <name evidence="6" type="primary">LOC109481079</name>
</gene>
<feature type="region of interest" description="Disordered" evidence="2">
    <location>
        <begin position="742"/>
        <end position="799"/>
    </location>
</feature>
<dbReference type="KEGG" id="bbel:109481079"/>
<feature type="region of interest" description="Disordered" evidence="2">
    <location>
        <begin position="470"/>
        <end position="489"/>
    </location>
</feature>
<reference evidence="6" key="1">
    <citation type="submission" date="2025-08" db="UniProtKB">
        <authorList>
            <consortium name="RefSeq"/>
        </authorList>
    </citation>
    <scope>IDENTIFICATION</scope>
    <source>
        <tissue evidence="6">Gonad</tissue>
    </source>
</reference>
<evidence type="ECO:0000259" key="4">
    <source>
        <dbReference type="PROSITE" id="PS50850"/>
    </source>
</evidence>
<dbReference type="OrthoDB" id="6499973at2759"/>
<evidence type="ECO:0000256" key="3">
    <source>
        <dbReference type="SAM" id="Phobius"/>
    </source>
</evidence>
<feature type="transmembrane region" description="Helical" evidence="3">
    <location>
        <begin position="267"/>
        <end position="288"/>
    </location>
</feature>
<feature type="transmembrane region" description="Helical" evidence="3">
    <location>
        <begin position="300"/>
        <end position="325"/>
    </location>
</feature>
<feature type="region of interest" description="Disordered" evidence="2">
    <location>
        <begin position="841"/>
        <end position="862"/>
    </location>
</feature>
<keyword evidence="3" id="KW-0812">Transmembrane</keyword>
<dbReference type="AlphaFoldDB" id="A0A6P4ZYL9"/>
<feature type="transmembrane region" description="Helical" evidence="3">
    <location>
        <begin position="125"/>
        <end position="156"/>
    </location>
</feature>
<organism evidence="5 6">
    <name type="scientific">Branchiostoma belcheri</name>
    <name type="common">Amphioxus</name>
    <dbReference type="NCBI Taxonomy" id="7741"/>
    <lineage>
        <taxon>Eukaryota</taxon>
        <taxon>Metazoa</taxon>
        <taxon>Chordata</taxon>
        <taxon>Cephalochordata</taxon>
        <taxon>Leptocardii</taxon>
        <taxon>Amphioxiformes</taxon>
        <taxon>Branchiostomatidae</taxon>
        <taxon>Branchiostoma</taxon>
    </lineage>
</organism>
<dbReference type="InterPro" id="IPR050327">
    <property type="entry name" value="Proton-linked_MCT"/>
</dbReference>
<feature type="transmembrane region" description="Helical" evidence="3">
    <location>
        <begin position="182"/>
        <end position="202"/>
    </location>
</feature>
<feature type="region of interest" description="Disordered" evidence="2">
    <location>
        <begin position="1"/>
        <end position="44"/>
    </location>
</feature>
<keyword evidence="3" id="KW-0472">Membrane</keyword>
<feature type="transmembrane region" description="Helical" evidence="3">
    <location>
        <begin position="55"/>
        <end position="74"/>
    </location>
</feature>
<proteinExistence type="predicted"/>
<feature type="non-terminal residue" evidence="6">
    <location>
        <position position="1"/>
    </location>
</feature>
<dbReference type="InterPro" id="IPR036259">
    <property type="entry name" value="MFS_trans_sf"/>
</dbReference>
<evidence type="ECO:0000313" key="5">
    <source>
        <dbReference type="Proteomes" id="UP000515135"/>
    </source>
</evidence>
<feature type="transmembrane region" description="Helical" evidence="3">
    <location>
        <begin position="390"/>
        <end position="411"/>
    </location>
</feature>
<protein>
    <submittedName>
        <fullName evidence="6">Uncharacterized protein LOC109481079</fullName>
    </submittedName>
</protein>
<dbReference type="Pfam" id="PF07690">
    <property type="entry name" value="MFS_1"/>
    <property type="match status" value="1"/>
</dbReference>
<dbReference type="RefSeq" id="XP_019639109.1">
    <property type="nucleotide sequence ID" value="XM_019783550.1"/>
</dbReference>
<sequence length="920" mass="97762">YISHGLVAGPYSRHVGDGTRPPPAQADPGVAVSGYSRDELNPSDGDTGAWKDRGCAWVVCGAAFLINFFMVGTHQSYGVLFPAFLEEFEASRASAAWAGSLAYGLLLLGGPFAGSMCKTYGPRKVAMAGSVLCFLGLLLTSIVEAFPVIFFTYGILFGLGSSLAYSPGNIVITWYFEKHRTLATGIAAAGGSFGNVALTPLLKAMVDSLGWRGAIRYFLIWQVVVGIAALAYRPLPPGAQPTQLQTFKTSPAKNYVLDLSLWRNEVFVVWTAAISLTMYGYFIPYVHLPSYAADVGVSDGPMLVLLLGAASAGSRLLLGPVLQLLVQLNRLHIQTFSMIVTAVVTLVLPACSTYGGLVTCSILLGLFDGCFVTLLPILTVDLVGVENMSLAWGFTLGSCSVSIILGPPTAGWIRSSAQSYHPAFYVAGTIVMLGGLLLFAIPWAKRRNTLRNTDTTSLSVQFSGINISPGTDPASQGAEERTATMPKTSSQECACAVPLSASRSIVDASVLDYVMKLEEAHIYAEEYSKMGSQAYEMQTVTPSEDMAIFERREAAASMDVPLDVTKQTLEASEGVNSKVDVSDTTGFPTSLDVTHAFGDAESDTFPQQQPNVAFSSQYSPSASTTTSLCADGRLSPAFSTGNPFIEEPGQLQAEPVLLPIGIPPPAAKPAANSFSTPATTDILIDMSPYTTADVAGSPAIDSPSTNTEAPVVVMPDTPIVFGDTDHHLNPIRMIKSECYAKEMPDIKPRSRRSSESSASDLPVQPQAQPGPAVLPPPPRAHRLSEGVGSFSTMEDPPNVPVEAPPCPISEIPATILLILSAVVPLLGLVFILYPVFSQSGGRERQQRGSVGHHRHPEADSGPVQIAVSEAHGTEVWKSPLQTYSSTAPSTNLPSEIEQMHDVVCVHVPDVVPKPEDAVKE</sequence>
<keyword evidence="5" id="KW-1185">Reference proteome</keyword>
<dbReference type="PANTHER" id="PTHR11360">
    <property type="entry name" value="MONOCARBOXYLATE TRANSPORTER"/>
    <property type="match status" value="1"/>
</dbReference>
<accession>A0A6P4ZYL9</accession>
<name>A0A6P4ZYL9_BRABE</name>
<evidence type="ECO:0000256" key="1">
    <source>
        <dbReference type="ARBA" id="ARBA00004141"/>
    </source>
</evidence>
<dbReference type="CDD" id="cd17352">
    <property type="entry name" value="MFS_MCT_SLC16"/>
    <property type="match status" value="1"/>
</dbReference>